<dbReference type="Pfam" id="PF00690">
    <property type="entry name" value="Cation_ATPase_N"/>
    <property type="match status" value="1"/>
</dbReference>
<feature type="region of interest" description="Disordered" evidence="3">
    <location>
        <begin position="224"/>
        <end position="263"/>
    </location>
</feature>
<feature type="compositionally biased region" description="Low complexity" evidence="3">
    <location>
        <begin position="224"/>
        <end position="256"/>
    </location>
</feature>
<dbReference type="GO" id="GO:1902600">
    <property type="term" value="P:proton transmembrane transport"/>
    <property type="evidence" value="ECO:0007669"/>
    <property type="project" value="TreeGrafter"/>
</dbReference>
<protein>
    <submittedName>
        <fullName evidence="6">Uncharacterized protein</fullName>
    </submittedName>
</protein>
<dbReference type="PANTHER" id="PTHR43294">
    <property type="entry name" value="SODIUM/POTASSIUM-TRANSPORTING ATPASE SUBUNIT ALPHA"/>
    <property type="match status" value="1"/>
</dbReference>
<keyword evidence="2" id="KW-1003">Cell membrane</keyword>
<dbReference type="EnsemblMetazoa" id="CLYHEMT013537.1">
    <property type="protein sequence ID" value="CLYHEMP013537.1"/>
    <property type="gene ID" value="CLYHEMG013537"/>
</dbReference>
<evidence type="ECO:0000256" key="2">
    <source>
        <dbReference type="ARBA" id="ARBA00022475"/>
    </source>
</evidence>
<accession>A0A7M5WUZ9</accession>
<evidence type="ECO:0000313" key="6">
    <source>
        <dbReference type="EnsemblMetazoa" id="CLYHEMP013537.1"/>
    </source>
</evidence>
<dbReference type="GeneID" id="136821571"/>
<dbReference type="GO" id="GO:0005391">
    <property type="term" value="F:P-type sodium:potassium-exchanging transporter activity"/>
    <property type="evidence" value="ECO:0007669"/>
    <property type="project" value="TreeGrafter"/>
</dbReference>
<evidence type="ECO:0000256" key="3">
    <source>
        <dbReference type="SAM" id="MobiDB-lite"/>
    </source>
</evidence>
<dbReference type="PANTHER" id="PTHR43294:SF21">
    <property type="entry name" value="CATION TRANSPORTING ATPASE"/>
    <property type="match status" value="1"/>
</dbReference>
<dbReference type="InterPro" id="IPR008250">
    <property type="entry name" value="ATPase_P-typ_transduc_dom_A_sf"/>
</dbReference>
<evidence type="ECO:0000259" key="4">
    <source>
        <dbReference type="Pfam" id="PF00122"/>
    </source>
</evidence>
<dbReference type="GO" id="GO:0006883">
    <property type="term" value="P:intracellular sodium ion homeostasis"/>
    <property type="evidence" value="ECO:0007669"/>
    <property type="project" value="TreeGrafter"/>
</dbReference>
<comment type="subcellular location">
    <subcellularLocation>
        <location evidence="1">Cell membrane</location>
        <topology evidence="1">Multi-pass membrane protein</topology>
    </subcellularLocation>
</comment>
<dbReference type="GO" id="GO:0036376">
    <property type="term" value="P:sodium ion export across plasma membrane"/>
    <property type="evidence" value="ECO:0007669"/>
    <property type="project" value="TreeGrafter"/>
</dbReference>
<dbReference type="InterPro" id="IPR023298">
    <property type="entry name" value="ATPase_P-typ_TM_dom_sf"/>
</dbReference>
<dbReference type="AlphaFoldDB" id="A0A7M5WUZ9"/>
<name>A0A7M5WUZ9_9CNID</name>
<evidence type="ECO:0000313" key="7">
    <source>
        <dbReference type="Proteomes" id="UP000594262"/>
    </source>
</evidence>
<dbReference type="RefSeq" id="XP_066933898.1">
    <property type="nucleotide sequence ID" value="XM_067077797.1"/>
</dbReference>
<dbReference type="InterPro" id="IPR059000">
    <property type="entry name" value="ATPase_P-type_domA"/>
</dbReference>
<dbReference type="InterPro" id="IPR050510">
    <property type="entry name" value="Cation_transp_ATPase_P-type"/>
</dbReference>
<dbReference type="InterPro" id="IPR004014">
    <property type="entry name" value="ATPase_P-typ_cation-transptr_N"/>
</dbReference>
<dbReference type="SUPFAM" id="SSF81653">
    <property type="entry name" value="Calcium ATPase, transduction domain A"/>
    <property type="match status" value="1"/>
</dbReference>
<proteinExistence type="predicted"/>
<dbReference type="GO" id="GO:1990573">
    <property type="term" value="P:potassium ion import across plasma membrane"/>
    <property type="evidence" value="ECO:0007669"/>
    <property type="project" value="TreeGrafter"/>
</dbReference>
<sequence>MATEDLQRKRGQLQRQSTIKENIANEHLIKLEELCAKLNTDYLQGMTTKAAKKGLKNYGYNIYSKPKTQTGSLTRLFQKEQTRSMVDNSWTKRDWNRVFNSRSKEEYNVVRNGTHELVQRKDIVPGDLVLLQPKQIVPADMRVISYEGELVVDNRIITGNTAELKSISATSNDFLLSQNMIFGCTEILSGSCEAIVIKTGNETVFGHLTQFATKVKLARRHDSMSLSSTSSGSSNSIGPSTSRDFEDNSSQSSNSTPPSPRFT</sequence>
<keyword evidence="2" id="KW-0472">Membrane</keyword>
<evidence type="ECO:0000259" key="5">
    <source>
        <dbReference type="Pfam" id="PF00690"/>
    </source>
</evidence>
<feature type="domain" description="Cation-transporting P-type ATPase N-terminal" evidence="5">
    <location>
        <begin position="27"/>
        <end position="69"/>
    </location>
</feature>
<dbReference type="Gene3D" id="2.70.150.10">
    <property type="entry name" value="Calcium-transporting ATPase, cytoplasmic transduction domain A"/>
    <property type="match status" value="1"/>
</dbReference>
<evidence type="ECO:0000256" key="1">
    <source>
        <dbReference type="ARBA" id="ARBA00004651"/>
    </source>
</evidence>
<reference evidence="6" key="1">
    <citation type="submission" date="2021-01" db="UniProtKB">
        <authorList>
            <consortium name="EnsemblMetazoa"/>
        </authorList>
    </citation>
    <scope>IDENTIFICATION</scope>
</reference>
<feature type="domain" description="P-type ATPase A" evidence="4">
    <location>
        <begin position="103"/>
        <end position="210"/>
    </location>
</feature>
<organism evidence="6 7">
    <name type="scientific">Clytia hemisphaerica</name>
    <dbReference type="NCBI Taxonomy" id="252671"/>
    <lineage>
        <taxon>Eukaryota</taxon>
        <taxon>Metazoa</taxon>
        <taxon>Cnidaria</taxon>
        <taxon>Hydrozoa</taxon>
        <taxon>Hydroidolina</taxon>
        <taxon>Leptothecata</taxon>
        <taxon>Obeliida</taxon>
        <taxon>Clytiidae</taxon>
        <taxon>Clytia</taxon>
    </lineage>
</organism>
<dbReference type="Proteomes" id="UP000594262">
    <property type="component" value="Unplaced"/>
</dbReference>
<dbReference type="OrthoDB" id="3352408at2759"/>
<dbReference type="Pfam" id="PF00122">
    <property type="entry name" value="E1-E2_ATPase"/>
    <property type="match status" value="1"/>
</dbReference>
<dbReference type="GO" id="GO:0005886">
    <property type="term" value="C:plasma membrane"/>
    <property type="evidence" value="ECO:0007669"/>
    <property type="project" value="UniProtKB-SubCell"/>
</dbReference>
<keyword evidence="7" id="KW-1185">Reference proteome</keyword>
<dbReference type="SUPFAM" id="SSF81665">
    <property type="entry name" value="Calcium ATPase, transmembrane domain M"/>
    <property type="match status" value="1"/>
</dbReference>
<dbReference type="GO" id="GO:0030007">
    <property type="term" value="P:intracellular potassium ion homeostasis"/>
    <property type="evidence" value="ECO:0007669"/>
    <property type="project" value="TreeGrafter"/>
</dbReference>